<keyword evidence="4" id="KW-0670">Pyruvate</keyword>
<dbReference type="EMBL" id="PKPP01000289">
    <property type="protein sequence ID" value="PWA94721.1"/>
    <property type="molecule type" value="Genomic_DNA"/>
</dbReference>
<comment type="caution">
    <text evidence="4">The sequence shown here is derived from an EMBL/GenBank/DDBJ whole genome shotgun (WGS) entry which is preliminary data.</text>
</comment>
<dbReference type="STRING" id="35608.A0A2U1Q9P0"/>
<sequence length="129" mass="14292">MQEMLKPSLLYIEGANHPTDPEANEILSKKGVIVLPDIYANGGGVTVSYFESVQDCLAQLYAKDITLDDKEDEALLCIEKRTPSTPQDEMRAGMKQSGRVLLNSYDVGINERVPYNAPLIHFSSWMGGE</sequence>
<dbReference type="AlphaFoldDB" id="A0A2U1Q9P0"/>
<gene>
    <name evidence="4" type="ORF">CTI12_AA056710</name>
</gene>
<keyword evidence="1" id="KW-0560">Oxidoreductase</keyword>
<dbReference type="Gene3D" id="3.40.50.720">
    <property type="entry name" value="NAD(P)-binding Rossmann-like Domain"/>
    <property type="match status" value="1"/>
</dbReference>
<dbReference type="PANTHER" id="PTHR11606">
    <property type="entry name" value="GLUTAMATE DEHYDROGENASE"/>
    <property type="match status" value="1"/>
</dbReference>
<dbReference type="GO" id="GO:0004352">
    <property type="term" value="F:glutamate dehydrogenase (NAD+) activity"/>
    <property type="evidence" value="ECO:0007669"/>
    <property type="project" value="TreeGrafter"/>
</dbReference>
<dbReference type="InterPro" id="IPR036291">
    <property type="entry name" value="NAD(P)-bd_dom_sf"/>
</dbReference>
<evidence type="ECO:0000256" key="2">
    <source>
        <dbReference type="ARBA" id="ARBA00023027"/>
    </source>
</evidence>
<keyword evidence="2" id="KW-0520">NAD</keyword>
<evidence type="ECO:0000259" key="3">
    <source>
        <dbReference type="Pfam" id="PF00208"/>
    </source>
</evidence>
<evidence type="ECO:0000256" key="1">
    <source>
        <dbReference type="ARBA" id="ARBA00023002"/>
    </source>
</evidence>
<dbReference type="OrthoDB" id="1919587at2759"/>
<dbReference type="SUPFAM" id="SSF51735">
    <property type="entry name" value="NAD(P)-binding Rossmann-fold domains"/>
    <property type="match status" value="1"/>
</dbReference>
<feature type="domain" description="Glutamate/phenylalanine/leucine/valine/L-tryptophan dehydrogenase C-terminal" evidence="3">
    <location>
        <begin position="12"/>
        <end position="58"/>
    </location>
</feature>
<evidence type="ECO:0000313" key="4">
    <source>
        <dbReference type="EMBL" id="PWA94721.1"/>
    </source>
</evidence>
<reference evidence="4 5" key="1">
    <citation type="journal article" date="2018" name="Mol. Plant">
        <title>The genome of Artemisia annua provides insight into the evolution of Asteraceae family and artemisinin biosynthesis.</title>
        <authorList>
            <person name="Shen Q."/>
            <person name="Zhang L."/>
            <person name="Liao Z."/>
            <person name="Wang S."/>
            <person name="Yan T."/>
            <person name="Shi P."/>
            <person name="Liu M."/>
            <person name="Fu X."/>
            <person name="Pan Q."/>
            <person name="Wang Y."/>
            <person name="Lv Z."/>
            <person name="Lu X."/>
            <person name="Zhang F."/>
            <person name="Jiang W."/>
            <person name="Ma Y."/>
            <person name="Chen M."/>
            <person name="Hao X."/>
            <person name="Li L."/>
            <person name="Tang Y."/>
            <person name="Lv G."/>
            <person name="Zhou Y."/>
            <person name="Sun X."/>
            <person name="Brodelius P.E."/>
            <person name="Rose J.K.C."/>
            <person name="Tang K."/>
        </authorList>
    </citation>
    <scope>NUCLEOTIDE SEQUENCE [LARGE SCALE GENOMIC DNA]</scope>
    <source>
        <strain evidence="5">cv. Huhao1</strain>
        <tissue evidence="4">Leaf</tissue>
    </source>
</reference>
<evidence type="ECO:0000313" key="5">
    <source>
        <dbReference type="Proteomes" id="UP000245207"/>
    </source>
</evidence>
<proteinExistence type="predicted"/>
<dbReference type="PANTHER" id="PTHR11606:SF24">
    <property type="entry name" value="NAD-SPECIFIC GLUTAMATE DEHYDROGENASE"/>
    <property type="match status" value="1"/>
</dbReference>
<dbReference type="GO" id="GO:0006538">
    <property type="term" value="P:L-glutamate catabolic process"/>
    <property type="evidence" value="ECO:0007669"/>
    <property type="project" value="TreeGrafter"/>
</dbReference>
<accession>A0A2U1Q9P0</accession>
<organism evidence="4 5">
    <name type="scientific">Artemisia annua</name>
    <name type="common">Sweet wormwood</name>
    <dbReference type="NCBI Taxonomy" id="35608"/>
    <lineage>
        <taxon>Eukaryota</taxon>
        <taxon>Viridiplantae</taxon>
        <taxon>Streptophyta</taxon>
        <taxon>Embryophyta</taxon>
        <taxon>Tracheophyta</taxon>
        <taxon>Spermatophyta</taxon>
        <taxon>Magnoliopsida</taxon>
        <taxon>eudicotyledons</taxon>
        <taxon>Gunneridae</taxon>
        <taxon>Pentapetalae</taxon>
        <taxon>asterids</taxon>
        <taxon>campanulids</taxon>
        <taxon>Asterales</taxon>
        <taxon>Asteraceae</taxon>
        <taxon>Asteroideae</taxon>
        <taxon>Anthemideae</taxon>
        <taxon>Artemisiinae</taxon>
        <taxon>Artemisia</taxon>
    </lineage>
</organism>
<name>A0A2U1Q9P0_ARTAN</name>
<dbReference type="GO" id="GO:0005739">
    <property type="term" value="C:mitochondrion"/>
    <property type="evidence" value="ECO:0007669"/>
    <property type="project" value="TreeGrafter"/>
</dbReference>
<dbReference type="Pfam" id="PF00208">
    <property type="entry name" value="ELFV_dehydrog"/>
    <property type="match status" value="1"/>
</dbReference>
<dbReference type="Proteomes" id="UP000245207">
    <property type="component" value="Unassembled WGS sequence"/>
</dbReference>
<protein>
    <submittedName>
        <fullName evidence="4">Phosphoenolpyruvate carboxylase</fullName>
    </submittedName>
</protein>
<dbReference type="InterPro" id="IPR006096">
    <property type="entry name" value="Glu/Leu/Phe/Val/Trp_DH_C"/>
</dbReference>
<keyword evidence="5" id="KW-1185">Reference proteome</keyword>